<organism evidence="1 2">
    <name type="scientific">Paenibacillus tundrae</name>
    <dbReference type="NCBI Taxonomy" id="528187"/>
    <lineage>
        <taxon>Bacteria</taxon>
        <taxon>Bacillati</taxon>
        <taxon>Bacillota</taxon>
        <taxon>Bacilli</taxon>
        <taxon>Bacillales</taxon>
        <taxon>Paenibacillaceae</taxon>
        <taxon>Paenibacillus</taxon>
    </lineage>
</organism>
<accession>A0ABT9WCS8</accession>
<keyword evidence="2" id="KW-1185">Reference proteome</keyword>
<dbReference type="Proteomes" id="UP001233836">
    <property type="component" value="Unassembled WGS sequence"/>
</dbReference>
<sequence>MKSMMKSSMSRFLSQRMDSFGADAIKFESVRWLEESWKLKRQKANFGVQDNPAGSDRYSHQRGDCLFILE</sequence>
<reference evidence="1 2" key="1">
    <citation type="submission" date="2023-07" db="EMBL/GenBank/DDBJ databases">
        <title>Sorghum-associated microbial communities from plants grown in Nebraska, USA.</title>
        <authorList>
            <person name="Schachtman D."/>
        </authorList>
    </citation>
    <scope>NUCLEOTIDE SEQUENCE [LARGE SCALE GENOMIC DNA]</scope>
    <source>
        <strain evidence="1 2">DS1314</strain>
    </source>
</reference>
<dbReference type="EMBL" id="JAUSTI010000006">
    <property type="protein sequence ID" value="MDQ0171027.1"/>
    <property type="molecule type" value="Genomic_DNA"/>
</dbReference>
<protein>
    <submittedName>
        <fullName evidence="1">Crotonobetainyl-CoA:carnitine CoA-transferase CaiB-like acyl-CoA transferase</fullName>
    </submittedName>
</protein>
<proteinExistence type="predicted"/>
<gene>
    <name evidence="1" type="ORF">J2T19_002479</name>
</gene>
<name>A0ABT9WCS8_9BACL</name>
<comment type="caution">
    <text evidence="1">The sequence shown here is derived from an EMBL/GenBank/DDBJ whole genome shotgun (WGS) entry which is preliminary data.</text>
</comment>
<evidence type="ECO:0000313" key="1">
    <source>
        <dbReference type="EMBL" id="MDQ0171027.1"/>
    </source>
</evidence>
<evidence type="ECO:0000313" key="2">
    <source>
        <dbReference type="Proteomes" id="UP001233836"/>
    </source>
</evidence>